<dbReference type="PANTHER" id="PTHR45586:SF1">
    <property type="entry name" value="LIPOPOLYSACCHARIDE ASSEMBLY PROTEIN B"/>
    <property type="match status" value="1"/>
</dbReference>
<evidence type="ECO:0000313" key="6">
    <source>
        <dbReference type="EMBL" id="QDV76353.1"/>
    </source>
</evidence>
<dbReference type="Pfam" id="PF13432">
    <property type="entry name" value="TPR_16"/>
    <property type="match status" value="1"/>
</dbReference>
<feature type="transmembrane region" description="Helical" evidence="5">
    <location>
        <begin position="7"/>
        <end position="29"/>
    </location>
</feature>
<sequence length="1446" mass="161036">MHRYRVNLTLLIAIVVGSIAILGGSYGLYKFQKSRNANRLLDRAEAAKAEGDLKRTSELLVDYLRIKPRDEEAMADLSNVFADIAAQPKSEPVHIRNAMAQLEMTVREFPERDDLRRRLVDLYMSRRVRMLKQALDHVSQLLNRKPNDPELEVMRSECYFAANDPKAIEHAYKLIGYDKAEGEFDEAKAIAPHDAGVYSRLAYKLKSDQFEGDLANEVIDQMVEANPESGEALLAKASWLEASDKKEEAIPLVKKALELEPENTTVVIANARLALRDERPEEAIAMIEEALERDPTDTGLYQTLSEASIVNKDFEGALAACDRGIKAVAIDQSQVLMVQKARLQLQQGKKDDVRKTIAEMREGEMIPSAYPDYFEGRLLMDDKKYLEAIQLFEKYQQFFASNPTMGLELNVMLGFCREALGQDELALEAFNLALQLEPGNLMAEQGRLRTMQKIGRTGRDNEGVSIYAALAEELAKPESQQNWEAFDEVCKDYIEKMQLGDAMLDILRGEVMMRRGKYPEARKLLIGAYKKDPDNLGVRRAAVKLFAADPDQGPAKALTLLDKVVEDLGDMPILRLEKADLLSMINDENLTDQLFALTEGIDDWETPQKVQLWKGLAEKFARLRDEEARAECLRRVAELQPGDLPTLIDMFNVSLAANDPAGVKRAQDAILDLVGSKEDPTWLYTEASRLLNEYRVSGGQGDGVKQASELVERALASRRDWNDLINLQADIALAQGNVRKALESYDRAATLGRQDARALFQYIKLLRARGRFVDAVAQMEKINRESLLRLLGSDYAESLLRVGRAPEGVDAAKEFAAQAPNNAKVQLWLGRFLTQASGLEADKSERKKTLIDEAGVAFAKAVEIDPTSSENWLALVGYYAATGEGVKADDTIRSAQLALPEDQNLLMFARCYEMVGRTIDAESLYRLALEGAEEAERARVSRMIAQFYLGPTYKRPDAVEKATPLVNSILKDAAEGTISVDDASAQWARSTAAKLLARSGGYQDLRNAERLIASNSDNGVLSLEDRALMAEILAPRPEPVSRMKAAKLLEEIGSNQQLSREAEMALARLYFALGEWRKCREQMLDIIGRYPNDPNVKLTYIEMLLQRGGPSEIDLAVRQVQRLQEIAPNDVATREMLARVAFEKGKKKEAAQAVIGMLPRDSSKIDAKQIPLLKRVAGRLIEFDDLTRAQKLFELAAKLGGVNEQMALAQFIGERVDVEQGLDAMEKLRDDLTAEQLVQGGLAVLRVAEVKNEEVSPEAIAQVKGWLERGLREDPELIALKLQQAELYDVQHEYEKATEAYRALLDRKDLTGVGRAVVLNNLAYLLALSSDDDSAISEASRLVTEAVEILGPGTEILDTRAVISIAGKRYDDAIEDLKLAVIDNPTASKYFHLATAYTLSGQDGLAKQAWEEAVDRGLSRDNVSRLEKDQYDQTKQKVEAGGITSN</sequence>
<keyword evidence="5" id="KW-1133">Transmembrane helix</keyword>
<feature type="compositionally biased region" description="Basic and acidic residues" evidence="4">
    <location>
        <begin position="1417"/>
        <end position="1438"/>
    </location>
</feature>
<dbReference type="PANTHER" id="PTHR45586">
    <property type="entry name" value="TPR REPEAT-CONTAINING PROTEIN PA4667"/>
    <property type="match status" value="1"/>
</dbReference>
<evidence type="ECO:0000256" key="2">
    <source>
        <dbReference type="ARBA" id="ARBA00022803"/>
    </source>
</evidence>
<keyword evidence="5" id="KW-0472">Membrane</keyword>
<dbReference type="Proteomes" id="UP000316426">
    <property type="component" value="Chromosome"/>
</dbReference>
<evidence type="ECO:0000313" key="7">
    <source>
        <dbReference type="Proteomes" id="UP000316426"/>
    </source>
</evidence>
<accession>A0A518KF02</accession>
<dbReference type="SUPFAM" id="SSF48452">
    <property type="entry name" value="TPR-like"/>
    <property type="match status" value="5"/>
</dbReference>
<dbReference type="Gene3D" id="1.25.40.10">
    <property type="entry name" value="Tetratricopeptide repeat domain"/>
    <property type="match status" value="6"/>
</dbReference>
<feature type="repeat" description="TPR" evidence="3">
    <location>
        <begin position="230"/>
        <end position="263"/>
    </location>
</feature>
<gene>
    <name evidence="6" type="ORF">Spa11_45830</name>
</gene>
<keyword evidence="1" id="KW-0677">Repeat</keyword>
<dbReference type="PROSITE" id="PS50005">
    <property type="entry name" value="TPR"/>
    <property type="match status" value="2"/>
</dbReference>
<keyword evidence="7" id="KW-1185">Reference proteome</keyword>
<protein>
    <submittedName>
        <fullName evidence="6">Tetratricopeptide repeat protein</fullName>
    </submittedName>
</protein>
<keyword evidence="5" id="KW-0812">Transmembrane</keyword>
<dbReference type="Pfam" id="PF14559">
    <property type="entry name" value="TPR_19"/>
    <property type="match status" value="1"/>
</dbReference>
<dbReference type="SMART" id="SM00028">
    <property type="entry name" value="TPR"/>
    <property type="match status" value="8"/>
</dbReference>
<evidence type="ECO:0000256" key="5">
    <source>
        <dbReference type="SAM" id="Phobius"/>
    </source>
</evidence>
<feature type="repeat" description="TPR" evidence="3">
    <location>
        <begin position="407"/>
        <end position="440"/>
    </location>
</feature>
<dbReference type="EMBL" id="CP036349">
    <property type="protein sequence ID" value="QDV76353.1"/>
    <property type="molecule type" value="Genomic_DNA"/>
</dbReference>
<evidence type="ECO:0000256" key="4">
    <source>
        <dbReference type="SAM" id="MobiDB-lite"/>
    </source>
</evidence>
<reference evidence="6 7" key="1">
    <citation type="submission" date="2019-02" db="EMBL/GenBank/DDBJ databases">
        <title>Deep-cultivation of Planctomycetes and their phenomic and genomic characterization uncovers novel biology.</title>
        <authorList>
            <person name="Wiegand S."/>
            <person name="Jogler M."/>
            <person name="Boedeker C."/>
            <person name="Pinto D."/>
            <person name="Vollmers J."/>
            <person name="Rivas-Marin E."/>
            <person name="Kohn T."/>
            <person name="Peeters S.H."/>
            <person name="Heuer A."/>
            <person name="Rast P."/>
            <person name="Oberbeckmann S."/>
            <person name="Bunk B."/>
            <person name="Jeske O."/>
            <person name="Meyerdierks A."/>
            <person name="Storesund J.E."/>
            <person name="Kallscheuer N."/>
            <person name="Luecker S."/>
            <person name="Lage O.M."/>
            <person name="Pohl T."/>
            <person name="Merkel B.J."/>
            <person name="Hornburger P."/>
            <person name="Mueller R.-W."/>
            <person name="Bruemmer F."/>
            <person name="Labrenz M."/>
            <person name="Spormann A.M."/>
            <person name="Op den Camp H."/>
            <person name="Overmann J."/>
            <person name="Amann R."/>
            <person name="Jetten M.S.M."/>
            <person name="Mascher T."/>
            <person name="Medema M.H."/>
            <person name="Devos D.P."/>
            <person name="Kaster A.-K."/>
            <person name="Ovreas L."/>
            <person name="Rohde M."/>
            <person name="Galperin M.Y."/>
            <person name="Jogler C."/>
        </authorList>
    </citation>
    <scope>NUCLEOTIDE SEQUENCE [LARGE SCALE GENOMIC DNA]</scope>
    <source>
        <strain evidence="6 7">Spa11</strain>
    </source>
</reference>
<organism evidence="6 7">
    <name type="scientific">Botrimarina mediterranea</name>
    <dbReference type="NCBI Taxonomy" id="2528022"/>
    <lineage>
        <taxon>Bacteria</taxon>
        <taxon>Pseudomonadati</taxon>
        <taxon>Planctomycetota</taxon>
        <taxon>Planctomycetia</taxon>
        <taxon>Pirellulales</taxon>
        <taxon>Lacipirellulaceae</taxon>
        <taxon>Botrimarina</taxon>
    </lineage>
</organism>
<dbReference type="RefSeq" id="WP_145116795.1">
    <property type="nucleotide sequence ID" value="NZ_CP036349.1"/>
</dbReference>
<feature type="region of interest" description="Disordered" evidence="4">
    <location>
        <begin position="1417"/>
        <end position="1446"/>
    </location>
</feature>
<name>A0A518KF02_9BACT</name>
<dbReference type="KEGG" id="bmei:Spa11_45830"/>
<proteinExistence type="predicted"/>
<keyword evidence="2 3" id="KW-0802">TPR repeat</keyword>
<dbReference type="InterPro" id="IPR011990">
    <property type="entry name" value="TPR-like_helical_dom_sf"/>
</dbReference>
<dbReference type="InterPro" id="IPR051012">
    <property type="entry name" value="CellSynth/LPSAsmb/PSIAsmb"/>
</dbReference>
<dbReference type="InterPro" id="IPR019734">
    <property type="entry name" value="TPR_rpt"/>
</dbReference>
<evidence type="ECO:0000256" key="1">
    <source>
        <dbReference type="ARBA" id="ARBA00022737"/>
    </source>
</evidence>
<evidence type="ECO:0000256" key="3">
    <source>
        <dbReference type="PROSITE-ProRule" id="PRU00339"/>
    </source>
</evidence>